<keyword evidence="3" id="KW-1185">Reference proteome</keyword>
<feature type="region of interest" description="Disordered" evidence="1">
    <location>
        <begin position="536"/>
        <end position="623"/>
    </location>
</feature>
<feature type="compositionally biased region" description="Basic and acidic residues" evidence="1">
    <location>
        <begin position="575"/>
        <end position="585"/>
    </location>
</feature>
<comment type="caution">
    <text evidence="2">The sequence shown here is derived from an EMBL/GenBank/DDBJ whole genome shotgun (WGS) entry which is preliminary data.</text>
</comment>
<dbReference type="EMBL" id="JARBJD010000274">
    <property type="protein sequence ID" value="KAK2945060.1"/>
    <property type="molecule type" value="Genomic_DNA"/>
</dbReference>
<evidence type="ECO:0000313" key="2">
    <source>
        <dbReference type="EMBL" id="KAK2945060.1"/>
    </source>
</evidence>
<name>A0ABQ9X019_9EUKA</name>
<feature type="compositionally biased region" description="Low complexity" evidence="1">
    <location>
        <begin position="599"/>
        <end position="613"/>
    </location>
</feature>
<evidence type="ECO:0000256" key="1">
    <source>
        <dbReference type="SAM" id="MobiDB-lite"/>
    </source>
</evidence>
<gene>
    <name evidence="2" type="ORF">BLNAU_20005</name>
</gene>
<proteinExistence type="predicted"/>
<evidence type="ECO:0000313" key="3">
    <source>
        <dbReference type="Proteomes" id="UP001281761"/>
    </source>
</evidence>
<organism evidence="2 3">
    <name type="scientific">Blattamonas nauphoetae</name>
    <dbReference type="NCBI Taxonomy" id="2049346"/>
    <lineage>
        <taxon>Eukaryota</taxon>
        <taxon>Metamonada</taxon>
        <taxon>Preaxostyla</taxon>
        <taxon>Oxymonadida</taxon>
        <taxon>Blattamonas</taxon>
    </lineage>
</organism>
<feature type="compositionally biased region" description="Polar residues" evidence="1">
    <location>
        <begin position="540"/>
        <end position="558"/>
    </location>
</feature>
<dbReference type="Proteomes" id="UP001281761">
    <property type="component" value="Unassembled WGS sequence"/>
</dbReference>
<sequence length="884" mass="97958">MPFTSPIGPQLSAILHKSNIASHSDLSSCSSRVGFCRDGRRSFILLLTHHRHINQGQPALADGLLRNRFVCHGILDGDAVVTRSSEIKIPLRLPPTLHSVRQKHGTSPLSPLFPTLNKNVFELNAHMYNTQTLRINMEIAPDSTDDNSTSDEEEEFARLHTLRVTKDWHIDSYLDAISPADPQQHFVCSTTDSNAATHRCLLVMTFLFTTHSPFLVPFSSPASAVFVDSVTGHVGHRFVSPPSDPYLDSLMMPSTQTLDDDWSRSAPNQLAPDDINLDGTCASTAEPRTEIVKRYAVRLSPITVPPRTKQSDRLEMCTRLRFSFPSSHTTIRMENNRPSFSDTPFSRRQKRGNWAFVSTITAVPETSNTKQNPTLRFCVLLIRPLLERKMIHPFLTLLLSLVRPLLHLSAFCPPLRHTISSTFICFFSSILHPQSAFFASLPFELVTVLFHLLSIVVQTLTPSSQDPIAIEDTTSLADAEHTSVVIRAVCHVILNTFNEQSTALAITGLTPSLFSQQLNTILTQLNTSFRVHLTSGHLPRSTSRSPHLSSHFTGTLSPTMHIHTRSPSGHPLDNPAKKERRDEPALRPAFTIVNSVVNQPTSSTESGSETQQEQPEHPSKPIISGSLAMLTCSPMHAAAQQAAHDTDNSLSQRWLEGPLFFNSPTQTFTCIRWDEENTTEMWRNPLARCFIPSASEFYLRMCEYRVQLDDKQPILRLSKAQRTRTSQKMALSFCLKAVSLPLSQQSLPTLPLGLAAVVSGAAHSLEIVLANICNHPTTILVIYLVSISFSSDPNKQSSHAVIVSDSDLLSLLVVSPLLTNTSTFSSPPPKPSLLIFSQSIFAFLILSPVLSLPQNPFSATPTPVFNDLPLLQHPKSERARKTVS</sequence>
<reference evidence="2 3" key="1">
    <citation type="journal article" date="2022" name="bioRxiv">
        <title>Genomics of Preaxostyla Flagellates Illuminates Evolutionary Transitions and the Path Towards Mitochondrial Loss.</title>
        <authorList>
            <person name="Novak L.V.F."/>
            <person name="Treitli S.C."/>
            <person name="Pyrih J."/>
            <person name="Halakuc P."/>
            <person name="Pipaliya S.V."/>
            <person name="Vacek V."/>
            <person name="Brzon O."/>
            <person name="Soukal P."/>
            <person name="Eme L."/>
            <person name="Dacks J.B."/>
            <person name="Karnkowska A."/>
            <person name="Elias M."/>
            <person name="Hampl V."/>
        </authorList>
    </citation>
    <scope>NUCLEOTIDE SEQUENCE [LARGE SCALE GENOMIC DNA]</scope>
    <source>
        <strain evidence="2">NAU3</strain>
        <tissue evidence="2">Gut</tissue>
    </source>
</reference>
<protein>
    <submittedName>
        <fullName evidence="2">Uncharacterized protein</fullName>
    </submittedName>
</protein>
<accession>A0ABQ9X019</accession>